<protein>
    <submittedName>
        <fullName evidence="2">Proteasome assembly chaperone family protein</fullName>
    </submittedName>
</protein>
<dbReference type="NCBIfam" id="TIGR00162">
    <property type="entry name" value="proteasome assembly chaperone family protein"/>
    <property type="match status" value="1"/>
</dbReference>
<dbReference type="InterPro" id="IPR038389">
    <property type="entry name" value="PSMG2_sf"/>
</dbReference>
<dbReference type="GO" id="GO:0000502">
    <property type="term" value="C:proteasome complex"/>
    <property type="evidence" value="ECO:0007669"/>
    <property type="project" value="UniProtKB-KW"/>
</dbReference>
<dbReference type="RefSeq" id="WP_274923718.1">
    <property type="nucleotide sequence ID" value="NZ_JAKELO010000001.1"/>
</dbReference>
<dbReference type="EMBL" id="JAKELO010000001">
    <property type="protein sequence ID" value="MDE4907057.1"/>
    <property type="molecule type" value="Genomic_DNA"/>
</dbReference>
<evidence type="ECO:0000313" key="2">
    <source>
        <dbReference type="EMBL" id="MDE4907057.1"/>
    </source>
</evidence>
<keyword evidence="2" id="KW-0647">Proteasome</keyword>
<evidence type="ECO:0000256" key="1">
    <source>
        <dbReference type="SAM" id="Coils"/>
    </source>
</evidence>
<dbReference type="InterPro" id="IPR019151">
    <property type="entry name" value="Proteasome_assmbl_chaperone_2"/>
</dbReference>
<gene>
    <name evidence="2" type="ORF">L0665_00245</name>
</gene>
<keyword evidence="1" id="KW-0175">Coiled coil</keyword>
<name>A0A9Q4KSA0_9EURY</name>
<dbReference type="PANTHER" id="PTHR35610:SF7">
    <property type="entry name" value="3-ISOPROPYLMALATE DEHYDRATASE"/>
    <property type="match status" value="1"/>
</dbReference>
<dbReference type="Gene3D" id="3.40.50.10900">
    <property type="entry name" value="PAC-like subunit"/>
    <property type="match status" value="1"/>
</dbReference>
<dbReference type="PANTHER" id="PTHR35610">
    <property type="entry name" value="3-ISOPROPYLMALATE DEHYDRATASE-RELATED"/>
    <property type="match status" value="1"/>
</dbReference>
<dbReference type="Proteomes" id="UP001143747">
    <property type="component" value="Unassembled WGS sequence"/>
</dbReference>
<sequence>MDDIRIKMLTDEDYHADILIEGLPGVGQVGKLVAEHMIEEFGAEKIAEITSIFFPPQVLIDDNGVARLSCNEVYLVNTDGNSIAFLVGDVQSASGEGHYLLTDAYLDIAEELGVKRIYTLGGYGTGHLQEETQVFGAVSNISLREPAEDAGVVFSKDEPGGGIIGASGLLLSLGAERGIEGVCLMGETSGYIVDPKSAHAVLGVLNALTGLDIDDTKLEERAVEMEGIVEKIRELENAKAEEELSYIG</sequence>
<evidence type="ECO:0000313" key="3">
    <source>
        <dbReference type="Proteomes" id="UP001143747"/>
    </source>
</evidence>
<dbReference type="AlphaFoldDB" id="A0A9Q4KSA0"/>
<dbReference type="InterPro" id="IPR004426">
    <property type="entry name" value="MJ1210-like"/>
</dbReference>
<comment type="caution">
    <text evidence="2">The sequence shown here is derived from an EMBL/GenBank/DDBJ whole genome shotgun (WGS) entry which is preliminary data.</text>
</comment>
<dbReference type="SUPFAM" id="SSF159659">
    <property type="entry name" value="Cgl1923-like"/>
    <property type="match status" value="1"/>
</dbReference>
<reference evidence="2" key="1">
    <citation type="submission" date="2022-01" db="EMBL/GenBank/DDBJ databases">
        <title>Draft genome of Methanogenium marinum DSM 15558.</title>
        <authorList>
            <person name="Chen S.-C."/>
            <person name="You Y.-T."/>
        </authorList>
    </citation>
    <scope>NUCLEOTIDE SEQUENCE</scope>
    <source>
        <strain evidence="2">DSM 15558</strain>
    </source>
</reference>
<proteinExistence type="predicted"/>
<organism evidence="2 3">
    <name type="scientific">Methanogenium marinum</name>
    <dbReference type="NCBI Taxonomy" id="348610"/>
    <lineage>
        <taxon>Archaea</taxon>
        <taxon>Methanobacteriati</taxon>
        <taxon>Methanobacteriota</taxon>
        <taxon>Stenosarchaea group</taxon>
        <taxon>Methanomicrobia</taxon>
        <taxon>Methanomicrobiales</taxon>
        <taxon>Methanomicrobiaceae</taxon>
        <taxon>Methanogenium</taxon>
    </lineage>
</organism>
<dbReference type="Pfam" id="PF09754">
    <property type="entry name" value="PAC2"/>
    <property type="match status" value="1"/>
</dbReference>
<feature type="coiled-coil region" evidence="1">
    <location>
        <begin position="218"/>
        <end position="245"/>
    </location>
</feature>
<keyword evidence="3" id="KW-1185">Reference proteome</keyword>
<accession>A0A9Q4KSA0</accession>